<dbReference type="PROSITE" id="PS51892">
    <property type="entry name" value="SUBTILASE"/>
    <property type="match status" value="1"/>
</dbReference>
<protein>
    <recommendedName>
        <fullName evidence="9">Serine protease</fullName>
    </recommendedName>
</protein>
<dbReference type="InterPro" id="IPR026444">
    <property type="entry name" value="Secre_tail"/>
</dbReference>
<evidence type="ECO:0000256" key="4">
    <source>
        <dbReference type="SAM" id="SignalP"/>
    </source>
</evidence>
<feature type="active site" description="Charge relay system" evidence="3">
    <location>
        <position position="172"/>
    </location>
</feature>
<feature type="chain" id="PRO_5015307785" description="Serine protease" evidence="4">
    <location>
        <begin position="22"/>
        <end position="528"/>
    </location>
</feature>
<reference evidence="8" key="1">
    <citation type="submission" date="2018-03" db="EMBL/GenBank/DDBJ databases">
        <title>Gramella fulva sp. nov., isolated from a dry surface of tidal flat.</title>
        <authorList>
            <person name="Hwang S.H."/>
            <person name="Hwang W.M."/>
            <person name="Kang K."/>
            <person name="Ahn T.-Y."/>
        </authorList>
    </citation>
    <scope>NUCLEOTIDE SEQUENCE [LARGE SCALE GENOMIC DNA]</scope>
    <source>
        <strain evidence="8">SH35</strain>
    </source>
</reference>
<dbReference type="PANTHER" id="PTHR43806:SF67">
    <property type="entry name" value="EGF-LIKE DOMAIN-CONTAINING PROTEIN"/>
    <property type="match status" value="1"/>
</dbReference>
<dbReference type="RefSeq" id="WP_107012651.1">
    <property type="nucleotide sequence ID" value="NZ_CP028136.1"/>
</dbReference>
<dbReference type="CDD" id="cd07493">
    <property type="entry name" value="Peptidases_S8_9"/>
    <property type="match status" value="1"/>
</dbReference>
<feature type="domain" description="Peptidase S8/S53" evidence="5">
    <location>
        <begin position="163"/>
        <end position="438"/>
    </location>
</feature>
<dbReference type="Proteomes" id="UP000241507">
    <property type="component" value="Chromosome"/>
</dbReference>
<dbReference type="InterPro" id="IPR050131">
    <property type="entry name" value="Peptidase_S8_subtilisin-like"/>
</dbReference>
<evidence type="ECO:0000256" key="3">
    <source>
        <dbReference type="PROSITE-ProRule" id="PRU01240"/>
    </source>
</evidence>
<dbReference type="Gene3D" id="3.40.50.200">
    <property type="entry name" value="Peptidase S8/S53 domain"/>
    <property type="match status" value="1"/>
</dbReference>
<sequence length="528" mass="57927">MRKLLLLLLFLSLSGFSQEHAWVYFTDKANVEEALTHPESILSAEAIQRKALHNTPIDERDVPVNEDYIVAVKAQNGIQIKAKSKWLNCIHVIGTTEAILALEKLKFVDSIEFAADALNQRAPLKQTKRHGKLEQAADYNYGSTANQVMMLNTDYLHKNDYTGDNMIIAVLDAGFPNVKSLQVFQDMRNNGHLLGGYDFPNRSDDFDNPSLSDHGTLVLSTMGGKIPNLFIGTAPEASYYLFRTEIATSETPVEESYWVEAAERADSLGADVINSSLSYSLFDNPAYNYSTEDMDGETAFVSRGAEIAMEKGMLVVVSAGNSAEDEEFPVVAAPADANVLTVGAVDPNENYVSFSSTGPSADNRVKPEVVAQGSQVAAIDESGHLVGVVGTSFSSPILAGSAASFWQSKPSLTNLEVKNFIIASASLYPNFNYKIGYGIPNFKKAYELAFPENFGSVAFAPNPTSNILKIRNTNSEPFHFILFDTLGQKLFEKLDDNYEINMAGFSRGIYIAMFEQDGIRKSSLIIKK</sequence>
<comment type="similarity">
    <text evidence="1 3">Belongs to the peptidase S8 family.</text>
</comment>
<dbReference type="Pfam" id="PF18962">
    <property type="entry name" value="Por_Secre_tail"/>
    <property type="match status" value="1"/>
</dbReference>
<keyword evidence="2 4" id="KW-0732">Signal</keyword>
<dbReference type="PIRSF" id="PIRSF037903">
    <property type="entry name" value="Subtilisin_rel_GFO_2223"/>
    <property type="match status" value="1"/>
</dbReference>
<name>A0A2R3Z6H2_9FLAO</name>
<proteinExistence type="inferred from homology"/>
<dbReference type="KEGG" id="grs:C7S20_11780"/>
<dbReference type="InterPro" id="IPR017317">
    <property type="entry name" value="Pept_S8_subtilisin_bacteroid-2"/>
</dbReference>
<dbReference type="AlphaFoldDB" id="A0A2R3Z6H2"/>
<keyword evidence="3" id="KW-0645">Protease</keyword>
<feature type="domain" description="Secretion system C-terminal sorting" evidence="6">
    <location>
        <begin position="461"/>
        <end position="523"/>
    </location>
</feature>
<feature type="active site" description="Charge relay system" evidence="3">
    <location>
        <position position="392"/>
    </location>
</feature>
<accession>A0A2R3Z6H2</accession>
<keyword evidence="3" id="KW-0720">Serine protease</keyword>
<dbReference type="EMBL" id="CP028136">
    <property type="protein sequence ID" value="AVR45876.1"/>
    <property type="molecule type" value="Genomic_DNA"/>
</dbReference>
<dbReference type="PANTHER" id="PTHR43806">
    <property type="entry name" value="PEPTIDASE S8"/>
    <property type="match status" value="1"/>
</dbReference>
<evidence type="ECO:0000259" key="6">
    <source>
        <dbReference type="Pfam" id="PF18962"/>
    </source>
</evidence>
<dbReference type="Pfam" id="PF00082">
    <property type="entry name" value="Peptidase_S8"/>
    <property type="match status" value="1"/>
</dbReference>
<evidence type="ECO:0000259" key="5">
    <source>
        <dbReference type="Pfam" id="PF00082"/>
    </source>
</evidence>
<organism evidence="7 8">
    <name type="scientific">Christiangramia fulva</name>
    <dbReference type="NCBI Taxonomy" id="2126553"/>
    <lineage>
        <taxon>Bacteria</taxon>
        <taxon>Pseudomonadati</taxon>
        <taxon>Bacteroidota</taxon>
        <taxon>Flavobacteriia</taxon>
        <taxon>Flavobacteriales</taxon>
        <taxon>Flavobacteriaceae</taxon>
        <taxon>Christiangramia</taxon>
    </lineage>
</organism>
<feature type="active site" description="Charge relay system" evidence="3">
    <location>
        <position position="214"/>
    </location>
</feature>
<gene>
    <name evidence="7" type="ORF">C7S20_11780</name>
</gene>
<dbReference type="GO" id="GO:0006508">
    <property type="term" value="P:proteolysis"/>
    <property type="evidence" value="ECO:0007669"/>
    <property type="project" value="UniProtKB-KW"/>
</dbReference>
<keyword evidence="3" id="KW-0378">Hydrolase</keyword>
<evidence type="ECO:0000256" key="1">
    <source>
        <dbReference type="ARBA" id="ARBA00011073"/>
    </source>
</evidence>
<dbReference type="OrthoDB" id="1407599at2"/>
<dbReference type="InterPro" id="IPR000209">
    <property type="entry name" value="Peptidase_S8/S53_dom"/>
</dbReference>
<dbReference type="GO" id="GO:0004252">
    <property type="term" value="F:serine-type endopeptidase activity"/>
    <property type="evidence" value="ECO:0007669"/>
    <property type="project" value="UniProtKB-UniRule"/>
</dbReference>
<feature type="signal peptide" evidence="4">
    <location>
        <begin position="1"/>
        <end position="21"/>
    </location>
</feature>
<dbReference type="NCBIfam" id="TIGR04183">
    <property type="entry name" value="Por_Secre_tail"/>
    <property type="match status" value="1"/>
</dbReference>
<evidence type="ECO:0000256" key="2">
    <source>
        <dbReference type="ARBA" id="ARBA00022729"/>
    </source>
</evidence>
<dbReference type="SUPFAM" id="SSF52743">
    <property type="entry name" value="Subtilisin-like"/>
    <property type="match status" value="1"/>
</dbReference>
<keyword evidence="8" id="KW-1185">Reference proteome</keyword>
<evidence type="ECO:0000313" key="8">
    <source>
        <dbReference type="Proteomes" id="UP000241507"/>
    </source>
</evidence>
<dbReference type="InterPro" id="IPR036852">
    <property type="entry name" value="Peptidase_S8/S53_dom_sf"/>
</dbReference>
<evidence type="ECO:0000313" key="7">
    <source>
        <dbReference type="EMBL" id="AVR45876.1"/>
    </source>
</evidence>
<evidence type="ECO:0008006" key="9">
    <source>
        <dbReference type="Google" id="ProtNLM"/>
    </source>
</evidence>